<keyword evidence="2" id="KW-0813">Transport</keyword>
<evidence type="ECO:0000313" key="7">
    <source>
        <dbReference type="EMBL" id="MUH73061.1"/>
    </source>
</evidence>
<gene>
    <name evidence="7" type="ORF">GNP35_11555</name>
</gene>
<dbReference type="PANTHER" id="PTHR12778:SF10">
    <property type="entry name" value="MAJOR FACILITATOR SUPERFAMILY DOMAIN-CONTAINING PROTEIN 3"/>
    <property type="match status" value="1"/>
</dbReference>
<accession>A0A6N8FFM0</accession>
<feature type="transmembrane region" description="Helical" evidence="6">
    <location>
        <begin position="298"/>
        <end position="318"/>
    </location>
</feature>
<evidence type="ECO:0000256" key="5">
    <source>
        <dbReference type="ARBA" id="ARBA00023136"/>
    </source>
</evidence>
<reference evidence="7 8" key="1">
    <citation type="submission" date="2019-11" db="EMBL/GenBank/DDBJ databases">
        <title>P. haliotis isolates from Z. marina roots.</title>
        <authorList>
            <person name="Cohen M."/>
            <person name="Jospin G."/>
            <person name="Eisen J.A."/>
            <person name="Coil D.A."/>
        </authorList>
    </citation>
    <scope>NUCLEOTIDE SEQUENCE [LARGE SCALE GENOMIC DNA]</scope>
    <source>
        <strain evidence="7 8">UCD-MCMsp1aY</strain>
    </source>
</reference>
<dbReference type="Proteomes" id="UP000439994">
    <property type="component" value="Unassembled WGS sequence"/>
</dbReference>
<evidence type="ECO:0000313" key="8">
    <source>
        <dbReference type="Proteomes" id="UP000439994"/>
    </source>
</evidence>
<keyword evidence="5 6" id="KW-0472">Membrane</keyword>
<evidence type="ECO:0000256" key="3">
    <source>
        <dbReference type="ARBA" id="ARBA00022692"/>
    </source>
</evidence>
<dbReference type="InterPro" id="IPR036259">
    <property type="entry name" value="MFS_trans_sf"/>
</dbReference>
<evidence type="ECO:0000256" key="2">
    <source>
        <dbReference type="ARBA" id="ARBA00022448"/>
    </source>
</evidence>
<dbReference type="OrthoDB" id="9787815at2"/>
<dbReference type="Pfam" id="PF07690">
    <property type="entry name" value="MFS_1"/>
    <property type="match status" value="1"/>
</dbReference>
<dbReference type="AlphaFoldDB" id="A0A6N8FFM0"/>
<keyword evidence="8" id="KW-1185">Reference proteome</keyword>
<dbReference type="SUPFAM" id="SSF103473">
    <property type="entry name" value="MFS general substrate transporter"/>
    <property type="match status" value="1"/>
</dbReference>
<feature type="transmembrane region" description="Helical" evidence="6">
    <location>
        <begin position="27"/>
        <end position="48"/>
    </location>
</feature>
<name>A0A6N8FFM0_9GAMM</name>
<dbReference type="RefSeq" id="WP_155696257.1">
    <property type="nucleotide sequence ID" value="NZ_WOCD01000005.1"/>
</dbReference>
<comment type="subcellular location">
    <subcellularLocation>
        <location evidence="1">Membrane</location>
        <topology evidence="1">Multi-pass membrane protein</topology>
    </subcellularLocation>
</comment>
<dbReference type="InterPro" id="IPR011701">
    <property type="entry name" value="MFS"/>
</dbReference>
<feature type="transmembrane region" description="Helical" evidence="6">
    <location>
        <begin position="99"/>
        <end position="118"/>
    </location>
</feature>
<sequence length="445" mass="48609">MSTALSTYSQTLLNLLASFKVYFQLNVIRLFAFGFAAGLPLMLVFSSLSFWLREAGAERSAIGFFSWITLAYAIKWIWAPAVDKFKLPILHKLLGRRRSWLLLSQSCLVFSIAAMALTNPADNLFVMAIAAVCVAFSSATQDIVIDAYRIESGDDKQQAAMAAAYMIGYRLAMIVATAGVLYFTALFESAQNYDFNAWQSSYFIMAGLMASTMFITLTSPEPTPTNTISSPNSVKQTPIEKFKVAFIDPVLDLISRYRTHALLLIVLIATYRVSDIVMGVMANVFYVDMGYTKQEIAAISKVFGVIMTLLGAFFAGGLINRFGILPILLAGAILSAVTNLLFVVLSQSSHSTELLTVVISIDNLSAGIAMAALIAFLSSLTNKEFTATQYAWLSSAMLLLPKSIGGFSGVWLESIGYTNFFTLTALLGLPTIIALVILIKQKWHA</sequence>
<feature type="transmembrane region" description="Helical" evidence="6">
    <location>
        <begin position="357"/>
        <end position="378"/>
    </location>
</feature>
<proteinExistence type="predicted"/>
<feature type="transmembrane region" description="Helical" evidence="6">
    <location>
        <begin position="197"/>
        <end position="217"/>
    </location>
</feature>
<feature type="transmembrane region" description="Helical" evidence="6">
    <location>
        <begin position="60"/>
        <end position="78"/>
    </location>
</feature>
<dbReference type="PANTHER" id="PTHR12778">
    <property type="entry name" value="SOLUTE CARRIER FAMILY 33 ACETYL-COA TRANSPORTER -RELATED"/>
    <property type="match status" value="1"/>
</dbReference>
<dbReference type="NCBIfam" id="TIGR00901">
    <property type="entry name" value="2A0125"/>
    <property type="match status" value="1"/>
</dbReference>
<dbReference type="GO" id="GO:0022857">
    <property type="term" value="F:transmembrane transporter activity"/>
    <property type="evidence" value="ECO:0007669"/>
    <property type="project" value="InterPro"/>
</dbReference>
<dbReference type="InterPro" id="IPR004752">
    <property type="entry name" value="AmpG_permease/AT-1"/>
</dbReference>
<organism evidence="7 8">
    <name type="scientific">Psychrosphaera haliotis</name>
    <dbReference type="NCBI Taxonomy" id="555083"/>
    <lineage>
        <taxon>Bacteria</taxon>
        <taxon>Pseudomonadati</taxon>
        <taxon>Pseudomonadota</taxon>
        <taxon>Gammaproteobacteria</taxon>
        <taxon>Alteromonadales</taxon>
        <taxon>Pseudoalteromonadaceae</taxon>
        <taxon>Psychrosphaera</taxon>
    </lineage>
</organism>
<feature type="transmembrane region" description="Helical" evidence="6">
    <location>
        <begin position="124"/>
        <end position="148"/>
    </location>
</feature>
<evidence type="ECO:0000256" key="4">
    <source>
        <dbReference type="ARBA" id="ARBA00022989"/>
    </source>
</evidence>
<feature type="transmembrane region" description="Helical" evidence="6">
    <location>
        <begin position="325"/>
        <end position="345"/>
    </location>
</feature>
<dbReference type="EMBL" id="WOCD01000005">
    <property type="protein sequence ID" value="MUH73061.1"/>
    <property type="molecule type" value="Genomic_DNA"/>
</dbReference>
<feature type="transmembrane region" description="Helical" evidence="6">
    <location>
        <begin position="160"/>
        <end position="185"/>
    </location>
</feature>
<keyword evidence="3 6" id="KW-0812">Transmembrane</keyword>
<feature type="transmembrane region" description="Helical" evidence="6">
    <location>
        <begin position="417"/>
        <end position="439"/>
    </location>
</feature>
<feature type="transmembrane region" description="Helical" evidence="6">
    <location>
        <begin position="261"/>
        <end position="286"/>
    </location>
</feature>
<feature type="transmembrane region" description="Helical" evidence="6">
    <location>
        <begin position="390"/>
        <end position="411"/>
    </location>
</feature>
<protein>
    <submittedName>
        <fullName evidence="7">MFS transporter</fullName>
    </submittedName>
</protein>
<evidence type="ECO:0000256" key="6">
    <source>
        <dbReference type="SAM" id="Phobius"/>
    </source>
</evidence>
<dbReference type="Gene3D" id="1.20.1250.20">
    <property type="entry name" value="MFS general substrate transporter like domains"/>
    <property type="match status" value="2"/>
</dbReference>
<comment type="caution">
    <text evidence="7">The sequence shown here is derived from an EMBL/GenBank/DDBJ whole genome shotgun (WGS) entry which is preliminary data.</text>
</comment>
<evidence type="ECO:0000256" key="1">
    <source>
        <dbReference type="ARBA" id="ARBA00004141"/>
    </source>
</evidence>
<keyword evidence="4 6" id="KW-1133">Transmembrane helix</keyword>
<dbReference type="GO" id="GO:0016020">
    <property type="term" value="C:membrane"/>
    <property type="evidence" value="ECO:0007669"/>
    <property type="project" value="UniProtKB-SubCell"/>
</dbReference>